<dbReference type="EMBL" id="JAARWN010000027">
    <property type="protein sequence ID" value="MBC1937870.1"/>
    <property type="molecule type" value="Genomic_DNA"/>
</dbReference>
<protein>
    <submittedName>
        <fullName evidence="1">Uncharacterized protein</fullName>
    </submittedName>
</protein>
<evidence type="ECO:0000313" key="2">
    <source>
        <dbReference type="Proteomes" id="UP000535908"/>
    </source>
</evidence>
<comment type="caution">
    <text evidence="1">The sequence shown here is derived from an EMBL/GenBank/DDBJ whole genome shotgun (WGS) entry which is preliminary data.</text>
</comment>
<name>A0A7X1CR99_9LIST</name>
<dbReference type="AlphaFoldDB" id="A0A7X1CR99"/>
<sequence>MNPVENIMDLEKKMTANGYWYANSKKDLRMLVLAIANQGLIYVEEMDTKKNLLSVMTKKGIPLCKLQKAEERLR</sequence>
<proteinExistence type="predicted"/>
<evidence type="ECO:0000313" key="1">
    <source>
        <dbReference type="EMBL" id="MBC1937870.1"/>
    </source>
</evidence>
<accession>A0A7X1CR99</accession>
<dbReference type="Proteomes" id="UP000535908">
    <property type="component" value="Unassembled WGS sequence"/>
</dbReference>
<organism evidence="1 2">
    <name type="scientific">Listeria grandensis</name>
    <dbReference type="NCBI Taxonomy" id="1494963"/>
    <lineage>
        <taxon>Bacteria</taxon>
        <taxon>Bacillati</taxon>
        <taxon>Bacillota</taxon>
        <taxon>Bacilli</taxon>
        <taxon>Bacillales</taxon>
        <taxon>Listeriaceae</taxon>
        <taxon>Listeria</taxon>
    </lineage>
</organism>
<reference evidence="1 2" key="1">
    <citation type="submission" date="2020-03" db="EMBL/GenBank/DDBJ databases">
        <title>Soil Listeria distribution.</title>
        <authorList>
            <person name="Liao J."/>
            <person name="Wiedmann M."/>
        </authorList>
    </citation>
    <scope>NUCLEOTIDE SEQUENCE [LARGE SCALE GENOMIC DNA]</scope>
    <source>
        <strain evidence="1 2">FSL L7-0741</strain>
    </source>
</reference>
<gene>
    <name evidence="1" type="ORF">HCA69_16020</name>
</gene>
<dbReference type="RefSeq" id="WP_185527987.1">
    <property type="nucleotide sequence ID" value="NZ_JAARWN010000027.1"/>
</dbReference>